<gene>
    <name evidence="1" type="ORF">FDQ92_04825</name>
</gene>
<dbReference type="Pfam" id="PF13671">
    <property type="entry name" value="AAA_33"/>
    <property type="match status" value="1"/>
</dbReference>
<dbReference type="InterPro" id="IPR011009">
    <property type="entry name" value="Kinase-like_dom_sf"/>
</dbReference>
<dbReference type="SUPFAM" id="SSF52540">
    <property type="entry name" value="P-loop containing nucleoside triphosphate hydrolases"/>
    <property type="match status" value="1"/>
</dbReference>
<evidence type="ECO:0000313" key="1">
    <source>
        <dbReference type="EMBL" id="QCQ21557.1"/>
    </source>
</evidence>
<sequence>MTASAKTATFEDVCRALQDPETYPHPVGAIRRIDTHISAVFLTGSWVYKIKKPVDFGFLDFSTLESRRHFCEEEVRLNQRLSRGVYEGVARICRDEETGRTTLDGPGETVEYAVKMVQLPENAGLKAQILENRASRSTMQRLGQKLADFYRSAPHGPQIDRFGGLDTVTFNMEENFRQTEPFAGLILERESWELIRSVSRSFVKHHKELFERRIASERIRDGHGDLRSDHVYFFRGLQIIDCIEFNERFRYGDAASDLAFLLMDLDHLGALEHGLEALHAYAVAADDPDVYRLIDFYACYRAMVRLKVACLEWEELEDPELGGKNGGRRKSLEDQVRGFLTQACTYAVQFSRPTLWVACGLPASGKSTLARRLAEYLEADILRSDQVRTELAIPEGSPSQPGVLRFEEGKYRPEFRRLVYGELLNRAQDRLRQGRPVVLDATFASRKWRDEALRLAADLDANCIFVECRASDETLKERLREREIRPGLSDARVQHFDAFKQHFEALTEVPEMLHLEFFTEGDFEAAFTDLLARSYRSRCLQVRSRMEDLSPNSPASS</sequence>
<reference evidence="1 2" key="2">
    <citation type="submission" date="2019-05" db="EMBL/GenBank/DDBJ databases">
        <authorList>
            <person name="Suflita J.M."/>
            <person name="Marks C.R."/>
        </authorList>
    </citation>
    <scope>NUCLEOTIDE SEQUENCE [LARGE SCALE GENOMIC DNA]</scope>
    <source>
        <strain evidence="1 2">ALDC</strain>
    </source>
</reference>
<dbReference type="OrthoDB" id="9810277at2"/>
<dbReference type="RefSeq" id="WP_137423526.1">
    <property type="nucleotide sequence ID" value="NZ_CP040098.1"/>
</dbReference>
<dbReference type="PANTHER" id="PTHR43883">
    <property type="entry name" value="SLR0207 PROTEIN"/>
    <property type="match status" value="1"/>
</dbReference>
<keyword evidence="2" id="KW-1185">Reference proteome</keyword>
<dbReference type="Proteomes" id="UP000298602">
    <property type="component" value="Chromosome"/>
</dbReference>
<protein>
    <recommendedName>
        <fullName evidence="3">Aminoglycoside phosphotransferase domain-containing protein</fullName>
    </recommendedName>
</protein>
<dbReference type="KEGG" id="dax:FDQ92_04825"/>
<dbReference type="EMBL" id="CP040098">
    <property type="protein sequence ID" value="QCQ21557.1"/>
    <property type="molecule type" value="Genomic_DNA"/>
</dbReference>
<dbReference type="InterPro" id="IPR027417">
    <property type="entry name" value="P-loop_NTPase"/>
</dbReference>
<dbReference type="Gene3D" id="3.40.50.300">
    <property type="entry name" value="P-loop containing nucleotide triphosphate hydrolases"/>
    <property type="match status" value="1"/>
</dbReference>
<evidence type="ECO:0000313" key="2">
    <source>
        <dbReference type="Proteomes" id="UP000298602"/>
    </source>
</evidence>
<reference evidence="1 2" key="1">
    <citation type="submission" date="2019-05" db="EMBL/GenBank/DDBJ databases">
        <title>The Complete Genome Sequence of the n-alkane-degrading Desulfoglaeba alkanexedens ALDC reveals multiple alkylsuccinate synthase gene clusters.</title>
        <authorList>
            <person name="Callaghan A.V."/>
            <person name="Davidova I.A."/>
            <person name="Duncan K.E."/>
            <person name="Morris B."/>
            <person name="McInerney M.J."/>
        </authorList>
    </citation>
    <scope>NUCLEOTIDE SEQUENCE [LARGE SCALE GENOMIC DNA]</scope>
    <source>
        <strain evidence="1 2">ALDC</strain>
    </source>
</reference>
<accession>A0A4P8L129</accession>
<proteinExistence type="predicted"/>
<dbReference type="AlphaFoldDB" id="A0A4P8L129"/>
<organism evidence="1 2">
    <name type="scientific">Desulfoglaeba alkanexedens ALDC</name>
    <dbReference type="NCBI Taxonomy" id="980445"/>
    <lineage>
        <taxon>Bacteria</taxon>
        <taxon>Pseudomonadati</taxon>
        <taxon>Thermodesulfobacteriota</taxon>
        <taxon>Syntrophobacteria</taxon>
        <taxon>Syntrophobacterales</taxon>
        <taxon>Syntrophobacteraceae</taxon>
        <taxon>Desulfoglaeba</taxon>
    </lineage>
</organism>
<dbReference type="InterPro" id="IPR052732">
    <property type="entry name" value="Cell-binding_unc_protein"/>
</dbReference>
<dbReference type="PANTHER" id="PTHR43883:SF1">
    <property type="entry name" value="GLUCONOKINASE"/>
    <property type="match status" value="1"/>
</dbReference>
<evidence type="ECO:0008006" key="3">
    <source>
        <dbReference type="Google" id="ProtNLM"/>
    </source>
</evidence>
<name>A0A4P8L129_9BACT</name>
<dbReference type="SUPFAM" id="SSF56112">
    <property type="entry name" value="Protein kinase-like (PK-like)"/>
    <property type="match status" value="1"/>
</dbReference>